<name>S5DJ22_9ACTN</name>
<dbReference type="EMBL" id="KC811108">
    <property type="protein sequence ID" value="AGQ18689.1"/>
    <property type="molecule type" value="Genomic_DNA"/>
</dbReference>
<accession>S5DJ22</accession>
<evidence type="ECO:0000313" key="2">
    <source>
        <dbReference type="EMBL" id="AGQ18689.1"/>
    </source>
</evidence>
<proteinExistence type="predicted"/>
<dbReference type="PANTHER" id="PTHR43223">
    <property type="entry name" value="ALKYL/ARYL-SULFATASE"/>
    <property type="match status" value="1"/>
</dbReference>
<dbReference type="GO" id="GO:0046983">
    <property type="term" value="F:protein dimerization activity"/>
    <property type="evidence" value="ECO:0007669"/>
    <property type="project" value="InterPro"/>
</dbReference>
<dbReference type="SMART" id="SM00849">
    <property type="entry name" value="Lactamase_B"/>
    <property type="match status" value="1"/>
</dbReference>
<reference evidence="2" key="1">
    <citation type="journal article" date="2013" name="Sci. Rep.">
        <title>Metagenomics uncovers a new group of low GC and ultra-small marine Actinobacteria.</title>
        <authorList>
            <person name="Ghai R."/>
            <person name="Mizuno C.M."/>
            <person name="Picazo A."/>
            <person name="Camacho A."/>
            <person name="Rodriguez-Valera F."/>
        </authorList>
    </citation>
    <scope>NUCLEOTIDE SEQUENCE</scope>
</reference>
<dbReference type="SUPFAM" id="SSF56281">
    <property type="entry name" value="Metallo-hydrolase/oxidoreductase"/>
    <property type="match status" value="1"/>
</dbReference>
<dbReference type="Pfam" id="PF00753">
    <property type="entry name" value="Lactamase_B"/>
    <property type="match status" value="1"/>
</dbReference>
<dbReference type="Pfam" id="PF14863">
    <property type="entry name" value="Alkyl_sulf_dimr"/>
    <property type="match status" value="1"/>
</dbReference>
<dbReference type="AlphaFoldDB" id="S5DJ22"/>
<dbReference type="InterPro" id="IPR001279">
    <property type="entry name" value="Metallo-B-lactamas"/>
</dbReference>
<sequence>MNTDNQYNPIELSKEYLKKSTLGNQVSIEQGFNVELYEVSNNLAFIKNFGNIAVFKNDSTGLLIDTGMGVSSMQVIEKLKEWGISNIEYIIYTHGHVDHVTGAEYIVNAFEGTTKIIAHENVTKRFDRYKKTIGYNGIINQRQFGLPSPVFPNDFAYPDITYSDEYELEFNESIMILTHGKGETDDATYIYSNKDDALFTGDFFIWSLPNAGNPSKAQRYVGFWGEVLKKMSEYNSEYLFPGHGPLIKGKKTVKELLLDTSNCLLWIEENVLNLMNKGYSLREIQSELVLPEEFFKPYLVSAYDDFSFLINSVWRQYGGWYSGTPSELKPPKLEDIGRTYIDMAGNDNNLLKFLESLVNSQKYREASVIVDAAYSVNSDLFSDIKKEIFLKLAEEESSLMAKGIYKFNHDS</sequence>
<feature type="domain" description="Metallo-beta-lactamase" evidence="1">
    <location>
        <begin position="49"/>
        <end position="243"/>
    </location>
</feature>
<dbReference type="InterPro" id="IPR052195">
    <property type="entry name" value="Bact_Alkyl/Aryl-Sulfatase"/>
</dbReference>
<dbReference type="Gene3D" id="3.60.15.10">
    <property type="entry name" value="Ribonuclease Z/Hydroxyacylglutathione hydrolase-like"/>
    <property type="match status" value="1"/>
</dbReference>
<protein>
    <submittedName>
        <fullName evidence="2">MedDCM-OCT-S23-C8-cds36</fullName>
    </submittedName>
</protein>
<dbReference type="InterPro" id="IPR029228">
    <property type="entry name" value="Alkyl_sulf_dimr"/>
</dbReference>
<evidence type="ECO:0000259" key="1">
    <source>
        <dbReference type="SMART" id="SM00849"/>
    </source>
</evidence>
<dbReference type="InterPro" id="IPR036866">
    <property type="entry name" value="RibonucZ/Hydroxyglut_hydro"/>
</dbReference>
<organism evidence="2">
    <name type="scientific">Candidatus Actinomarina minuta</name>
    <dbReference type="NCBI Taxonomy" id="1389454"/>
    <lineage>
        <taxon>Bacteria</taxon>
        <taxon>Bacillati</taxon>
        <taxon>Actinomycetota</taxon>
        <taxon>Actinomycetes</taxon>
        <taxon>Candidatus Actinomarinidae</taxon>
        <taxon>Candidatus Actinomarinales</taxon>
        <taxon>Candidatus Actinomarineae</taxon>
        <taxon>Candidatus Actinomarinaceae</taxon>
        <taxon>Candidatus Actinomarina</taxon>
    </lineage>
</organism>
<dbReference type="Gene3D" id="1.25.40.880">
    <property type="entry name" value="Alkyl sulfatase, dimerisation domain"/>
    <property type="match status" value="1"/>
</dbReference>
<dbReference type="InterPro" id="IPR038536">
    <property type="entry name" value="Alkyl/aryl-sulf_dimr_sf"/>
</dbReference>
<dbReference type="PANTHER" id="PTHR43223:SF2">
    <property type="entry name" value="METALLO-BETA-LACTAMASE DOMAIN-CONTAINING PROTEIN"/>
    <property type="match status" value="1"/>
</dbReference>